<evidence type="ECO:0000313" key="3">
    <source>
        <dbReference type="Proteomes" id="UP000037020"/>
    </source>
</evidence>
<accession>A0ABR5J4D4</accession>
<name>A0ABR5J4D4_9ACTN</name>
<dbReference type="Proteomes" id="UP000037020">
    <property type="component" value="Unassembled WGS sequence"/>
</dbReference>
<dbReference type="EMBL" id="LGUT01001745">
    <property type="protein sequence ID" value="KOG88321.1"/>
    <property type="molecule type" value="Genomic_DNA"/>
</dbReference>
<comment type="caution">
    <text evidence="2">The sequence shown here is derived from an EMBL/GenBank/DDBJ whole genome shotgun (WGS) entry which is preliminary data.</text>
</comment>
<sequence>MTFKAEWDQLRAESARQQETHTRINSTDGGGPSSATTADLHVNSDELGPIGTDAYGLYNQLKTDGRHAHDNSKTAAAHLTDGGLGTGSALDHVVHTWENQVNALLQACALISDHLDYSLAAHANDEKKIAASMPKVEGEYLTASKISHYFH</sequence>
<protein>
    <recommendedName>
        <fullName evidence="4">AG1 protein</fullName>
    </recommendedName>
</protein>
<evidence type="ECO:0000256" key="1">
    <source>
        <dbReference type="SAM" id="MobiDB-lite"/>
    </source>
</evidence>
<reference evidence="2 3" key="1">
    <citation type="submission" date="2015-07" db="EMBL/GenBank/DDBJ databases">
        <authorList>
            <person name="Ju K.-S."/>
            <person name="Doroghazi J.R."/>
            <person name="Metcalf W.W."/>
        </authorList>
    </citation>
    <scope>NUCLEOTIDE SEQUENCE [LARGE SCALE GENOMIC DNA]</scope>
    <source>
        <strain evidence="2 3">NRRL B-3589</strain>
    </source>
</reference>
<feature type="compositionally biased region" description="Basic and acidic residues" evidence="1">
    <location>
        <begin position="1"/>
        <end position="22"/>
    </location>
</feature>
<feature type="region of interest" description="Disordered" evidence="1">
    <location>
        <begin position="1"/>
        <end position="40"/>
    </location>
</feature>
<evidence type="ECO:0008006" key="4">
    <source>
        <dbReference type="Google" id="ProtNLM"/>
    </source>
</evidence>
<feature type="compositionally biased region" description="Polar residues" evidence="1">
    <location>
        <begin position="23"/>
        <end position="37"/>
    </location>
</feature>
<keyword evidence="3" id="KW-1185">Reference proteome</keyword>
<evidence type="ECO:0000313" key="2">
    <source>
        <dbReference type="EMBL" id="KOG88321.1"/>
    </source>
</evidence>
<proteinExistence type="predicted"/>
<gene>
    <name evidence="2" type="ORF">ADK38_20480</name>
</gene>
<organism evidence="2 3">
    <name type="scientific">Streptomyces varsoviensis</name>
    <dbReference type="NCBI Taxonomy" id="67373"/>
    <lineage>
        <taxon>Bacteria</taxon>
        <taxon>Bacillati</taxon>
        <taxon>Actinomycetota</taxon>
        <taxon>Actinomycetes</taxon>
        <taxon>Kitasatosporales</taxon>
        <taxon>Streptomycetaceae</taxon>
        <taxon>Streptomyces</taxon>
    </lineage>
</organism>